<dbReference type="RefSeq" id="WP_152578116.1">
    <property type="nucleotide sequence ID" value="NZ_JAATJI010000002.1"/>
</dbReference>
<dbReference type="SUPFAM" id="SSF56112">
    <property type="entry name" value="Protein kinase-like (PK-like)"/>
    <property type="match status" value="1"/>
</dbReference>
<keyword evidence="2" id="KW-0808">Transferase</keyword>
<comment type="similarity">
    <text evidence="1">Belongs to the protein kinase superfamily. ADCK protein kinase family.</text>
</comment>
<dbReference type="AlphaFoldDB" id="A0A7C9KMA1"/>
<keyword evidence="4" id="KW-0067">ATP-binding</keyword>
<proteinExistence type="inferred from homology"/>
<dbReference type="PANTHER" id="PTHR43851">
    <property type="match status" value="1"/>
</dbReference>
<protein>
    <submittedName>
        <fullName evidence="6">AarF/ABC1/UbiB kinase family protein</fullName>
    </submittedName>
</protein>
<dbReference type="Proteomes" id="UP000481327">
    <property type="component" value="Unassembled WGS sequence"/>
</dbReference>
<keyword evidence="3" id="KW-0547">Nucleotide-binding</keyword>
<reference evidence="6 7" key="1">
    <citation type="submission" date="2019-09" db="EMBL/GenBank/DDBJ databases">
        <title>Polymorphobacter sp. isolated from a lake in China.</title>
        <authorList>
            <person name="Liu Z."/>
        </authorList>
    </citation>
    <scope>NUCLEOTIDE SEQUENCE [LARGE SCALE GENOMIC DNA]</scope>
    <source>
        <strain evidence="6 7">D40P</strain>
    </source>
</reference>
<gene>
    <name evidence="6" type="ORF">F3168_10455</name>
</gene>
<dbReference type="GO" id="GO:0005524">
    <property type="term" value="F:ATP binding"/>
    <property type="evidence" value="ECO:0007669"/>
    <property type="project" value="UniProtKB-KW"/>
</dbReference>
<name>A0A7C9KMA1_9SPHN</name>
<dbReference type="GO" id="GO:0006744">
    <property type="term" value="P:ubiquinone biosynthetic process"/>
    <property type="evidence" value="ECO:0007669"/>
    <property type="project" value="TreeGrafter"/>
</dbReference>
<evidence type="ECO:0000256" key="3">
    <source>
        <dbReference type="ARBA" id="ARBA00022741"/>
    </source>
</evidence>
<sequence length="440" mass="47548">MALPRRPTAAVPHGRLARLARFGGMAGGIAGGMIAEGARQWATGQKPTVAGLLLTPANALRVTQQLANLRGAAMKMGQLLSMDSGDFLPPELAEIMGALRADATPMPPAQLQAVLAKSWGKDWRRQFERFDVRPIAAASIGQVHRARTRDGRDLAIKVQYPGVRDSIDSDVDNVATLIRMSGLVPATLDVAPMLAEAKRQLHEEADYAREGECLAEFGRLLADAPDYRVPRFHADLSGRDVLAMDFVAGVAIETLVDAPQAERDRVMTLMIALCLREMFEFRLMQTDPNFANYRHDPATGRLVLLDFGATRAFSAAMIGDYAALLRAGMDGDAAGARDAMLAIGLFDTAVPAKHQAAIATMFDTAFAPLRADGLFDFTDNRIAASVRDEGIGIAADRDFWHIPPIDALFLQRKFAGLFLLGSRLGAKVDMAALLAPYRPA</sequence>
<evidence type="ECO:0000256" key="1">
    <source>
        <dbReference type="ARBA" id="ARBA00009670"/>
    </source>
</evidence>
<evidence type="ECO:0000256" key="2">
    <source>
        <dbReference type="ARBA" id="ARBA00022679"/>
    </source>
</evidence>
<dbReference type="InterPro" id="IPR034646">
    <property type="entry name" value="ADCK3_dom"/>
</dbReference>
<keyword evidence="7" id="KW-1185">Reference proteome</keyword>
<organism evidence="6 7">
    <name type="scientific">Sandarakinorhabdus fusca</name>
    <dbReference type="NCBI Taxonomy" id="1439888"/>
    <lineage>
        <taxon>Bacteria</taxon>
        <taxon>Pseudomonadati</taxon>
        <taxon>Pseudomonadota</taxon>
        <taxon>Alphaproteobacteria</taxon>
        <taxon>Sphingomonadales</taxon>
        <taxon>Sphingosinicellaceae</taxon>
        <taxon>Sandarakinorhabdus</taxon>
    </lineage>
</organism>
<dbReference type="OrthoDB" id="9795390at2"/>
<dbReference type="GO" id="GO:0016301">
    <property type="term" value="F:kinase activity"/>
    <property type="evidence" value="ECO:0007669"/>
    <property type="project" value="UniProtKB-KW"/>
</dbReference>
<evidence type="ECO:0000256" key="4">
    <source>
        <dbReference type="ARBA" id="ARBA00022840"/>
    </source>
</evidence>
<keyword evidence="6" id="KW-0418">Kinase</keyword>
<evidence type="ECO:0000259" key="5">
    <source>
        <dbReference type="Pfam" id="PF03109"/>
    </source>
</evidence>
<feature type="domain" description="ABC1 atypical kinase-like" evidence="5">
    <location>
        <begin position="99"/>
        <end position="336"/>
    </location>
</feature>
<dbReference type="InterPro" id="IPR051409">
    <property type="entry name" value="Atypical_kinase_ADCK"/>
</dbReference>
<evidence type="ECO:0000313" key="6">
    <source>
        <dbReference type="EMBL" id="MQT17683.1"/>
    </source>
</evidence>
<dbReference type="InterPro" id="IPR004147">
    <property type="entry name" value="ABC1_dom"/>
</dbReference>
<dbReference type="PANTHER" id="PTHR43851:SF3">
    <property type="entry name" value="COENZYME Q8"/>
    <property type="match status" value="1"/>
</dbReference>
<dbReference type="EMBL" id="WIOL01000003">
    <property type="protein sequence ID" value="MQT17683.1"/>
    <property type="molecule type" value="Genomic_DNA"/>
</dbReference>
<dbReference type="Pfam" id="PF03109">
    <property type="entry name" value="ABC1"/>
    <property type="match status" value="1"/>
</dbReference>
<accession>A0A7C9KMA1</accession>
<dbReference type="CDD" id="cd13970">
    <property type="entry name" value="ABC1_ADCK3"/>
    <property type="match status" value="1"/>
</dbReference>
<comment type="caution">
    <text evidence="6">The sequence shown here is derived from an EMBL/GenBank/DDBJ whole genome shotgun (WGS) entry which is preliminary data.</text>
</comment>
<dbReference type="InterPro" id="IPR011009">
    <property type="entry name" value="Kinase-like_dom_sf"/>
</dbReference>
<evidence type="ECO:0000313" key="7">
    <source>
        <dbReference type="Proteomes" id="UP000481327"/>
    </source>
</evidence>